<dbReference type="RefSeq" id="WP_185134366.1">
    <property type="nucleotide sequence ID" value="NZ_JACJVR010000007.1"/>
</dbReference>
<organism evidence="5 6">
    <name type="scientific">Cohnella xylanilytica</name>
    <dbReference type="NCBI Taxonomy" id="557555"/>
    <lineage>
        <taxon>Bacteria</taxon>
        <taxon>Bacillati</taxon>
        <taxon>Bacillota</taxon>
        <taxon>Bacilli</taxon>
        <taxon>Bacillales</taxon>
        <taxon>Paenibacillaceae</taxon>
        <taxon>Cohnella</taxon>
    </lineage>
</organism>
<evidence type="ECO:0000313" key="5">
    <source>
        <dbReference type="EMBL" id="MBB6690332.1"/>
    </source>
</evidence>
<keyword evidence="2 5" id="KW-0378">Hydrolase</keyword>
<dbReference type="InterPro" id="IPR013108">
    <property type="entry name" value="Amidohydro_3"/>
</dbReference>
<dbReference type="GO" id="GO:0019239">
    <property type="term" value="F:deaminase activity"/>
    <property type="evidence" value="ECO:0007669"/>
    <property type="project" value="UniProtKB-ARBA"/>
</dbReference>
<dbReference type="GO" id="GO:0046872">
    <property type="term" value="F:metal ion binding"/>
    <property type="evidence" value="ECO:0007669"/>
    <property type="project" value="UniProtKB-KW"/>
</dbReference>
<dbReference type="Gene3D" id="3.20.20.140">
    <property type="entry name" value="Metal-dependent hydrolases"/>
    <property type="match status" value="1"/>
</dbReference>
<accession>A0A841TTV3</accession>
<evidence type="ECO:0000256" key="1">
    <source>
        <dbReference type="ARBA" id="ARBA00022723"/>
    </source>
</evidence>
<gene>
    <name evidence="5" type="ORF">H7B90_02860</name>
</gene>
<dbReference type="InterPro" id="IPR052349">
    <property type="entry name" value="Metallo-hydrolase_Enzymes"/>
</dbReference>
<dbReference type="CDD" id="cd01293">
    <property type="entry name" value="Bact_CD"/>
    <property type="match status" value="1"/>
</dbReference>
<sequence length="459" mass="48931">MERLDYWIRGCVDPFSGERTDIGISDGTVAYVRSAASGSGEERLGMDGSGIDGSRMDGSRIDGSGMGGGGANGGAGAGGAAEGLGTGGRGSPVVVNAEGYAALPGLVETHIHLDKAFLSSRMPGVASDLKQAIAMTAELKKTYTKEDIAERSRRVLDRASRFGVTLLRAQAEIDPIAGLKSMESALELKREYADRMDIQLVAFPQEGIFQSPGTAELLEEAIRMGADAVGGIPYNDRDAAEHLGFVFRMAEAHGLPVDLHIDFSDDPDRLDIAEAIRLTKEFGMEGRVAVGHLTSLGSAEPDVAKRIAAGIADAGIHVFALPATDLYLNGRGDECRVRRGLTPVRLLLEAGANVCYGSNNIRNAFTPFGTADPLDIGLLLAQTAHLGTDEDARRMLEMCTVRASKALLGHSLRIREGMPADLTLIRGAGAAELLYERPRDRMVWKRGRLVAHTVTCMER</sequence>
<feature type="region of interest" description="Disordered" evidence="3">
    <location>
        <begin position="39"/>
        <end position="77"/>
    </location>
</feature>
<evidence type="ECO:0000313" key="6">
    <source>
        <dbReference type="Proteomes" id="UP000553776"/>
    </source>
</evidence>
<comment type="caution">
    <text evidence="5">The sequence shown here is derived from an EMBL/GenBank/DDBJ whole genome shotgun (WGS) entry which is preliminary data.</text>
</comment>
<name>A0A841TTV3_9BACL</name>
<evidence type="ECO:0000256" key="2">
    <source>
        <dbReference type="ARBA" id="ARBA00022801"/>
    </source>
</evidence>
<evidence type="ECO:0000256" key="3">
    <source>
        <dbReference type="SAM" id="MobiDB-lite"/>
    </source>
</evidence>
<dbReference type="AlphaFoldDB" id="A0A841TTV3"/>
<dbReference type="PANTHER" id="PTHR32027">
    <property type="entry name" value="CYTOSINE DEAMINASE"/>
    <property type="match status" value="1"/>
</dbReference>
<keyword evidence="6" id="KW-1185">Reference proteome</keyword>
<feature type="compositionally biased region" description="Gly residues" evidence="3">
    <location>
        <begin position="64"/>
        <end position="77"/>
    </location>
</feature>
<feature type="domain" description="Amidohydrolase 3" evidence="4">
    <location>
        <begin position="94"/>
        <end position="450"/>
    </location>
</feature>
<dbReference type="InterPro" id="IPR011059">
    <property type="entry name" value="Metal-dep_hydrolase_composite"/>
</dbReference>
<dbReference type="InterPro" id="IPR032466">
    <property type="entry name" value="Metal_Hydrolase"/>
</dbReference>
<dbReference type="SUPFAM" id="SSF51556">
    <property type="entry name" value="Metallo-dependent hydrolases"/>
    <property type="match status" value="1"/>
</dbReference>
<keyword evidence="1" id="KW-0479">Metal-binding</keyword>
<reference evidence="5 6" key="1">
    <citation type="submission" date="2020-08" db="EMBL/GenBank/DDBJ databases">
        <title>Cohnella phylogeny.</title>
        <authorList>
            <person name="Dunlap C."/>
        </authorList>
    </citation>
    <scope>NUCLEOTIDE SEQUENCE [LARGE SCALE GENOMIC DNA]</scope>
    <source>
        <strain evidence="5 6">DSM 25239</strain>
    </source>
</reference>
<protein>
    <submittedName>
        <fullName evidence="5">Amidohydrolase family protein</fullName>
    </submittedName>
</protein>
<dbReference type="EMBL" id="JACJVR010000007">
    <property type="protein sequence ID" value="MBB6690332.1"/>
    <property type="molecule type" value="Genomic_DNA"/>
</dbReference>
<dbReference type="Gene3D" id="2.30.40.10">
    <property type="entry name" value="Urease, subunit C, domain 1"/>
    <property type="match status" value="1"/>
</dbReference>
<dbReference type="FunFam" id="3.20.20.140:FF:000019">
    <property type="entry name" value="Cytosine deaminase"/>
    <property type="match status" value="1"/>
</dbReference>
<dbReference type="GO" id="GO:0016814">
    <property type="term" value="F:hydrolase activity, acting on carbon-nitrogen (but not peptide) bonds, in cyclic amidines"/>
    <property type="evidence" value="ECO:0007669"/>
    <property type="project" value="UniProtKB-ARBA"/>
</dbReference>
<evidence type="ECO:0000259" key="4">
    <source>
        <dbReference type="Pfam" id="PF07969"/>
    </source>
</evidence>
<dbReference type="Proteomes" id="UP000553776">
    <property type="component" value="Unassembled WGS sequence"/>
</dbReference>
<dbReference type="Pfam" id="PF07969">
    <property type="entry name" value="Amidohydro_3"/>
    <property type="match status" value="1"/>
</dbReference>
<proteinExistence type="predicted"/>
<dbReference type="PANTHER" id="PTHR32027:SF9">
    <property type="entry name" value="BLL3847 PROTEIN"/>
    <property type="match status" value="1"/>
</dbReference>